<dbReference type="Pfam" id="PF00050">
    <property type="entry name" value="Kazal_1"/>
    <property type="match status" value="1"/>
</dbReference>
<protein>
    <recommendedName>
        <fullName evidence="2">Kazal-like domain-containing protein</fullName>
    </recommendedName>
</protein>
<feature type="chain" id="PRO_5034854745" description="Kazal-like domain-containing protein" evidence="1">
    <location>
        <begin position="17"/>
        <end position="74"/>
    </location>
</feature>
<accession>A0A8C4TF45</accession>
<feature type="domain" description="Kazal-like" evidence="2">
    <location>
        <begin position="14"/>
        <end position="74"/>
    </location>
</feature>
<keyword evidence="4" id="KW-1185">Reference proteome</keyword>
<dbReference type="InterPro" id="IPR036058">
    <property type="entry name" value="Kazal_dom_sf"/>
</dbReference>
<dbReference type="GeneTree" id="ENSGT00980000203165"/>
<evidence type="ECO:0000313" key="3">
    <source>
        <dbReference type="Ensembl" id="ENSECRP00000031743.1"/>
    </source>
</evidence>
<sequence>FIFLVILFFTSYLTLLQNFCHKYITHLDCPIAQDFICGDDGNSYQNECHLGFEYLPVLIVSLLNKVLQMNKKTY</sequence>
<name>A0A8C4TF45_ERPCA</name>
<reference evidence="3" key="2">
    <citation type="submission" date="2025-09" db="UniProtKB">
        <authorList>
            <consortium name="Ensembl"/>
        </authorList>
    </citation>
    <scope>IDENTIFICATION</scope>
</reference>
<organism evidence="3 4">
    <name type="scientific">Erpetoichthys calabaricus</name>
    <name type="common">Rope fish</name>
    <name type="synonym">Calamoichthys calabaricus</name>
    <dbReference type="NCBI Taxonomy" id="27687"/>
    <lineage>
        <taxon>Eukaryota</taxon>
        <taxon>Metazoa</taxon>
        <taxon>Chordata</taxon>
        <taxon>Craniata</taxon>
        <taxon>Vertebrata</taxon>
        <taxon>Euteleostomi</taxon>
        <taxon>Actinopterygii</taxon>
        <taxon>Polypteriformes</taxon>
        <taxon>Polypteridae</taxon>
        <taxon>Erpetoichthys</taxon>
    </lineage>
</organism>
<dbReference type="Proteomes" id="UP000694620">
    <property type="component" value="Unassembled WGS sequence"/>
</dbReference>
<reference evidence="3" key="1">
    <citation type="submission" date="2025-08" db="UniProtKB">
        <authorList>
            <consortium name="Ensembl"/>
        </authorList>
    </citation>
    <scope>IDENTIFICATION</scope>
</reference>
<dbReference type="SUPFAM" id="SSF100895">
    <property type="entry name" value="Kazal-type serine protease inhibitors"/>
    <property type="match status" value="1"/>
</dbReference>
<dbReference type="InterPro" id="IPR002350">
    <property type="entry name" value="Kazal_dom"/>
</dbReference>
<dbReference type="PROSITE" id="PS51465">
    <property type="entry name" value="KAZAL_2"/>
    <property type="match status" value="1"/>
</dbReference>
<evidence type="ECO:0000256" key="1">
    <source>
        <dbReference type="SAM" id="SignalP"/>
    </source>
</evidence>
<keyword evidence="1" id="KW-0732">Signal</keyword>
<proteinExistence type="predicted"/>
<dbReference type="Gene3D" id="3.30.60.30">
    <property type="match status" value="1"/>
</dbReference>
<evidence type="ECO:0000259" key="2">
    <source>
        <dbReference type="PROSITE" id="PS51465"/>
    </source>
</evidence>
<evidence type="ECO:0000313" key="4">
    <source>
        <dbReference type="Proteomes" id="UP000694620"/>
    </source>
</evidence>
<dbReference type="AlphaFoldDB" id="A0A8C4TF45"/>
<dbReference type="Ensembl" id="ENSECRT00000032414.1">
    <property type="protein sequence ID" value="ENSECRP00000031743.1"/>
    <property type="gene ID" value="ENSECRG00000021500.1"/>
</dbReference>
<feature type="signal peptide" evidence="1">
    <location>
        <begin position="1"/>
        <end position="16"/>
    </location>
</feature>